<evidence type="ECO:0000256" key="4">
    <source>
        <dbReference type="ARBA" id="ARBA00022833"/>
    </source>
</evidence>
<dbReference type="Proteomes" id="UP000009231">
    <property type="component" value="Chromosome"/>
</dbReference>
<dbReference type="eggNOG" id="arCOG01510">
    <property type="taxonomic scope" value="Archaea"/>
</dbReference>
<dbReference type="RefSeq" id="WP_013826820.1">
    <property type="nucleotide sequence ID" value="NC_015574.1"/>
</dbReference>
<evidence type="ECO:0000259" key="7">
    <source>
        <dbReference type="Pfam" id="PF08646"/>
    </source>
</evidence>
<dbReference type="AlphaFoldDB" id="F6D5G9"/>
<accession>F6D5G9</accession>
<dbReference type="InterPro" id="IPR013955">
    <property type="entry name" value="Rep_factor-A_C"/>
</dbReference>
<gene>
    <name evidence="8" type="ordered locus">MSWAN_2316</name>
</gene>
<feature type="domain" description="OB" evidence="6">
    <location>
        <begin position="210"/>
        <end position="274"/>
    </location>
</feature>
<dbReference type="CDD" id="cd04491">
    <property type="entry name" value="SoSSB_OBF"/>
    <property type="match status" value="5"/>
</dbReference>
<evidence type="ECO:0000313" key="9">
    <source>
        <dbReference type="Proteomes" id="UP000009231"/>
    </source>
</evidence>
<evidence type="ECO:0000259" key="6">
    <source>
        <dbReference type="Pfam" id="PF01336"/>
    </source>
</evidence>
<sequence>MTGEIKEEIKKEYERIKDKIPYEDFLKKMDERKHDYEDVSFMSDLDIARTITGEYINEENTPLSEKNEQKKISELVSGQDNISVTGRIIHISNVKKFTSRKGKNGKLANIILADETGEIRVVLWTNNIRSLKDVEEGDIVKVNSVEVKQGFREDELQMNMDSTIKKIPEDSEDIFKAFPKYDDSITQIKDIKGDMQVNVIAGIIRIPRIRSFDKNGKDGKVASLEIQDKTGTIQYTLWNKDTNLIEDLKLKEGDSVKILGALGRERNGEISLTHSWLGRIIKGEFDVPKFSESILKIGDAHEMRNVTIIGVVCKNYDKITFQRNDGTAGQVKSVEIQDDTGSIRVTLWNDDADETKLNIKQKDILKIIGGNIEFDEYSSTGYRINTNWNSKIIINPEIDDKLKKILEERCEYIKPVKVAELNDRDDEGDEVDIVGRIVNVYDPNEFQRSDGTTGLVRTIEIGDSTGVIRSSLWDDKAEMPLKEGDPVKIENARTRLGDYMELSIGKTSRISEPTPEEIKDIPSLTEIENRIYTTKKIDELTESDRNVRLIGRIINVYDPNKFQRNDGTTGLVRTIEIGDSTGVIRSSLWDDKAEVPLKEGDPVKIENPQVKMRENRVEISIGRSTLVTKPKEDEIEKLPSFDEIKDMIYKTRKIDEIEEEDQNIKVIGQVVEAYGNKILYEMCPNCNKRVTFSDNAYICDICGEEIENPNYLMIISCVVEDDTGTMRTTFFRTAAEELIGMNTDEVRDVIEKTGDEGSLEEKVEDLVGQEITIIADASFDEYNEEIRLNAKKVLDKKL</sequence>
<evidence type="ECO:0000256" key="3">
    <source>
        <dbReference type="ARBA" id="ARBA00022771"/>
    </source>
</evidence>
<name>F6D5G9_METPW</name>
<dbReference type="GO" id="GO:0010212">
    <property type="term" value="P:response to ionizing radiation"/>
    <property type="evidence" value="ECO:0007669"/>
    <property type="project" value="TreeGrafter"/>
</dbReference>
<dbReference type="PANTHER" id="PTHR13356">
    <property type="entry name" value="OB FOLD NUCLEIC ACID BINDING PROTEIN-RELATED"/>
    <property type="match status" value="1"/>
</dbReference>
<dbReference type="Pfam" id="PF08646">
    <property type="entry name" value="Rep_fac-A_C"/>
    <property type="match status" value="1"/>
</dbReference>
<keyword evidence="5" id="KW-0238">DNA-binding</keyword>
<feature type="domain" description="OB" evidence="6">
    <location>
        <begin position="307"/>
        <end position="375"/>
    </location>
</feature>
<dbReference type="SUPFAM" id="SSF50249">
    <property type="entry name" value="Nucleic acid-binding proteins"/>
    <property type="match status" value="6"/>
</dbReference>
<dbReference type="CDD" id="cd04476">
    <property type="entry name" value="RPA1_DBD_C"/>
    <property type="match status" value="1"/>
</dbReference>
<dbReference type="InterPro" id="IPR004365">
    <property type="entry name" value="NA-bd_OB_tRNA"/>
</dbReference>
<dbReference type="KEGG" id="mew:MSWAN_2316"/>
<dbReference type="Pfam" id="PF01336">
    <property type="entry name" value="tRNA_anti-codon"/>
    <property type="match status" value="3"/>
</dbReference>
<evidence type="ECO:0000256" key="1">
    <source>
        <dbReference type="ARBA" id="ARBA00005690"/>
    </source>
</evidence>
<dbReference type="Gene3D" id="2.40.50.140">
    <property type="entry name" value="Nucleic acid-binding proteins"/>
    <property type="match status" value="6"/>
</dbReference>
<dbReference type="EMBL" id="CP002772">
    <property type="protein sequence ID" value="AEG19321.1"/>
    <property type="molecule type" value="Genomic_DNA"/>
</dbReference>
<comment type="similarity">
    <text evidence="1">Belongs to the replication factor A protein 1 family.</text>
</comment>
<feature type="domain" description="OB" evidence="6">
    <location>
        <begin position="83"/>
        <end position="161"/>
    </location>
</feature>
<evidence type="ECO:0000256" key="5">
    <source>
        <dbReference type="ARBA" id="ARBA00023125"/>
    </source>
</evidence>
<organism evidence="8 9">
    <name type="scientific">Methanobacterium paludis (strain DSM 25820 / JCM 18151 / SWAN1)</name>
    <dbReference type="NCBI Taxonomy" id="868131"/>
    <lineage>
        <taxon>Archaea</taxon>
        <taxon>Methanobacteriati</taxon>
        <taxon>Methanobacteriota</taxon>
        <taxon>Methanomada group</taxon>
        <taxon>Methanobacteria</taxon>
        <taxon>Methanobacteriales</taxon>
        <taxon>Methanobacteriaceae</taxon>
        <taxon>Methanobacterium</taxon>
    </lineage>
</organism>
<dbReference type="HOGENOM" id="CLU_019441_0_0_2"/>
<dbReference type="STRING" id="868131.MSWAN_2316"/>
<dbReference type="InterPro" id="IPR047192">
    <property type="entry name" value="Euk_RPA1_DBD_C"/>
</dbReference>
<dbReference type="PANTHER" id="PTHR13356:SF10">
    <property type="entry name" value="REPLICATION FACTOR-A PROTEIN 1"/>
    <property type="match status" value="1"/>
</dbReference>
<keyword evidence="2" id="KW-0479">Metal-binding</keyword>
<evidence type="ECO:0000256" key="2">
    <source>
        <dbReference type="ARBA" id="ARBA00022723"/>
    </source>
</evidence>
<dbReference type="GO" id="GO:0003677">
    <property type="term" value="F:DNA binding"/>
    <property type="evidence" value="ECO:0007669"/>
    <property type="project" value="UniProtKB-KW"/>
</dbReference>
<keyword evidence="3" id="KW-0863">Zinc-finger</keyword>
<keyword evidence="4" id="KW-0862">Zinc</keyword>
<feature type="domain" description="Replication factor A C-terminal" evidence="7">
    <location>
        <begin position="665"/>
        <end position="790"/>
    </location>
</feature>
<dbReference type="InterPro" id="IPR051231">
    <property type="entry name" value="SOSS-B"/>
</dbReference>
<dbReference type="GO" id="GO:0008270">
    <property type="term" value="F:zinc ion binding"/>
    <property type="evidence" value="ECO:0007669"/>
    <property type="project" value="UniProtKB-KW"/>
</dbReference>
<proteinExistence type="inferred from homology"/>
<evidence type="ECO:0000313" key="8">
    <source>
        <dbReference type="EMBL" id="AEG19321.1"/>
    </source>
</evidence>
<reference evidence="8 9" key="1">
    <citation type="journal article" date="2014" name="Int. J. Syst. Evol. Microbiol.">
        <title>Methanobacterium paludis sp. nov. and a novel strain of Methanobacterium lacus isolated from northern peatlands.</title>
        <authorList>
            <person name="Cadillo-Quiroz H."/>
            <person name="Brauer S.L."/>
            <person name="Goodson N."/>
            <person name="Yavitt J.B."/>
            <person name="Zinder S.H."/>
        </authorList>
    </citation>
    <scope>NUCLEOTIDE SEQUENCE [LARGE SCALE GENOMIC DNA]</scope>
    <source>
        <strain evidence="9">DSM 25820 / JCM 18151 / SWAN1</strain>
    </source>
</reference>
<protein>
    <submittedName>
        <fullName evidence="8">Replication factor-A domain protein</fullName>
    </submittedName>
</protein>
<dbReference type="InterPro" id="IPR012340">
    <property type="entry name" value="NA-bd_OB-fold"/>
</dbReference>
<keyword evidence="9" id="KW-1185">Reference proteome</keyword>
<dbReference type="GeneID" id="10669845"/>
<dbReference type="OrthoDB" id="6262at2157"/>
<dbReference type="GO" id="GO:0000724">
    <property type="term" value="P:double-strand break repair via homologous recombination"/>
    <property type="evidence" value="ECO:0007669"/>
    <property type="project" value="TreeGrafter"/>
</dbReference>